<evidence type="ECO:0008006" key="4">
    <source>
        <dbReference type="Google" id="ProtNLM"/>
    </source>
</evidence>
<feature type="signal peptide" evidence="1">
    <location>
        <begin position="1"/>
        <end position="30"/>
    </location>
</feature>
<comment type="caution">
    <text evidence="2">The sequence shown here is derived from an EMBL/GenBank/DDBJ whole genome shotgun (WGS) entry which is preliminary data.</text>
</comment>
<organism evidence="2 3">
    <name type="scientific">Glutamicibacter soli</name>
    <dbReference type="NCBI Taxonomy" id="453836"/>
    <lineage>
        <taxon>Bacteria</taxon>
        <taxon>Bacillati</taxon>
        <taxon>Actinomycetota</taxon>
        <taxon>Actinomycetes</taxon>
        <taxon>Micrococcales</taxon>
        <taxon>Micrococcaceae</taxon>
        <taxon>Glutamicibacter</taxon>
    </lineage>
</organism>
<evidence type="ECO:0000313" key="3">
    <source>
        <dbReference type="Proteomes" id="UP000252167"/>
    </source>
</evidence>
<gene>
    <name evidence="2" type="ORF">C1H84_03885</name>
</gene>
<evidence type="ECO:0000256" key="1">
    <source>
        <dbReference type="SAM" id="SignalP"/>
    </source>
</evidence>
<feature type="chain" id="PRO_5039421295" description="Lipoprotein" evidence="1">
    <location>
        <begin position="31"/>
        <end position="137"/>
    </location>
</feature>
<keyword evidence="3" id="KW-1185">Reference proteome</keyword>
<dbReference type="EMBL" id="POAF01000002">
    <property type="protein sequence ID" value="RBM02589.1"/>
    <property type="molecule type" value="Genomic_DNA"/>
</dbReference>
<protein>
    <recommendedName>
        <fullName evidence="4">Lipoprotein</fullName>
    </recommendedName>
</protein>
<evidence type="ECO:0000313" key="2">
    <source>
        <dbReference type="EMBL" id="RBM02589.1"/>
    </source>
</evidence>
<dbReference type="AlphaFoldDB" id="A0A365YJ72"/>
<sequence>MDSVGQTIKRIGFSALSVLVLACGTTACGAASEPDALADDQQQAIVDLVQDHGTDFTAPSCQVEVFRIGDPATFGWATCTETQGPGPAPATQAASFPFKITGDTVQKPEDGDRYLKDVHEMFPEDLWSALEQRHRGA</sequence>
<name>A0A365YJ72_9MICC</name>
<keyword evidence="1" id="KW-0732">Signal</keyword>
<accession>A0A365YJ72</accession>
<proteinExistence type="predicted"/>
<dbReference type="Proteomes" id="UP000252167">
    <property type="component" value="Unassembled WGS sequence"/>
</dbReference>
<reference evidence="2 3" key="1">
    <citation type="submission" date="2018-01" db="EMBL/GenBank/DDBJ databases">
        <title>Glutamicibacter soli strain NHPC-3 Whole genome sequence and assembly.</title>
        <authorList>
            <person name="Choudhury P."/>
            <person name="Gupta D."/>
            <person name="Sengupta K."/>
            <person name="Jawed A."/>
            <person name="Sultana N."/>
            <person name="Saha P."/>
        </authorList>
    </citation>
    <scope>NUCLEOTIDE SEQUENCE [LARGE SCALE GENOMIC DNA]</scope>
    <source>
        <strain evidence="2 3">NHPC-3</strain>
    </source>
</reference>